<dbReference type="GeneID" id="18915203"/>
<reference evidence="2 3" key="1">
    <citation type="journal article" date="2012" name="BMC Genomics">
        <title>Comparative genomics of the white-rot fungi, Phanerochaete carnosa and P. chrysosporium, to elucidate the genetic basis of the distinct wood types they colonize.</title>
        <authorList>
            <person name="Suzuki H."/>
            <person name="MacDonald J."/>
            <person name="Syed K."/>
            <person name="Salamov A."/>
            <person name="Hori C."/>
            <person name="Aerts A."/>
            <person name="Henrissat B."/>
            <person name="Wiebenga A."/>
            <person name="vanKuyk P.A."/>
            <person name="Barry K."/>
            <person name="Lindquist E."/>
            <person name="LaButti K."/>
            <person name="Lapidus A."/>
            <person name="Lucas S."/>
            <person name="Coutinho P."/>
            <person name="Gong Y."/>
            <person name="Samejima M."/>
            <person name="Mahadevan R."/>
            <person name="Abou-Zaid M."/>
            <person name="de Vries R.P."/>
            <person name="Igarashi K."/>
            <person name="Yadav J.S."/>
            <person name="Grigoriev I.V."/>
            <person name="Master E.R."/>
        </authorList>
    </citation>
    <scope>NUCLEOTIDE SEQUENCE [LARGE SCALE GENOMIC DNA]</scope>
    <source>
        <strain evidence="2 3">HHB-10118-sp</strain>
    </source>
</reference>
<dbReference type="InterPro" id="IPR028322">
    <property type="entry name" value="PNRC-like_rgn"/>
</dbReference>
<feature type="compositionally biased region" description="Low complexity" evidence="1">
    <location>
        <begin position="96"/>
        <end position="111"/>
    </location>
</feature>
<keyword evidence="3" id="KW-1185">Reference proteome</keyword>
<feature type="compositionally biased region" description="Polar residues" evidence="1">
    <location>
        <begin position="55"/>
        <end position="77"/>
    </location>
</feature>
<dbReference type="AlphaFoldDB" id="K5V4T0"/>
<dbReference type="GO" id="GO:0016071">
    <property type="term" value="P:mRNA metabolic process"/>
    <property type="evidence" value="ECO:0007669"/>
    <property type="project" value="UniProtKB-ARBA"/>
</dbReference>
<gene>
    <name evidence="2" type="ORF">PHACADRAFT_251371</name>
</gene>
<sequence length="442" mass="47690">MLAIQKPVALFSSPQAHLPRSTHSRHPSAPVVIRPTQTPGLLSLSKPAQQHLPRPQQSQPHVRASRTSTRGKQQRSPQPVPAQAQSAEDGKKAKASKPSSANPPNDSSKPNVPSLEKSTRGRRSAKVVPKEKADQRSPSASRAHARRQSHQPSPPPAKTPSESDPSRPSVNPLRAQSFERQSASNLFDPFVVNSTSDNESPEPAVSKDSAKPISFRPPPQLASRPNGKLAHRRQSGQVHDFPMSSQAIPVARTHGSRNSANLSRSTPNPTPVTPPRRAARRAAMELPLAQWGEFPICDDMTVSSPTTPVRESASCPSKRLGATWQQTLIDDAPRTAPLSSTYEYPFAQPAFVTPSPAARRRHHQRVPSDGVFAMSTDDDSSESSDELKNVLSRLALGGAAMVDARRTPSPSMMDGMPAGFYAGSVFQNSPSPEELPVPAFRP</sequence>
<dbReference type="InParanoid" id="K5V4T0"/>
<dbReference type="KEGG" id="pco:PHACADRAFT_251371"/>
<dbReference type="EMBL" id="JH930470">
    <property type="protein sequence ID" value="EKM57636.1"/>
    <property type="molecule type" value="Genomic_DNA"/>
</dbReference>
<feature type="compositionally biased region" description="Polar residues" evidence="1">
    <location>
        <begin position="160"/>
        <end position="169"/>
    </location>
</feature>
<name>K5V4T0_PHACS</name>
<dbReference type="OrthoDB" id="3226344at2759"/>
<accession>K5V4T0</accession>
<dbReference type="RefSeq" id="XP_007392983.1">
    <property type="nucleotide sequence ID" value="XM_007392921.1"/>
</dbReference>
<evidence type="ECO:0000313" key="2">
    <source>
        <dbReference type="EMBL" id="EKM57636.1"/>
    </source>
</evidence>
<protein>
    <submittedName>
        <fullName evidence="2">Uncharacterized protein</fullName>
    </submittedName>
</protein>
<evidence type="ECO:0000313" key="3">
    <source>
        <dbReference type="Proteomes" id="UP000008370"/>
    </source>
</evidence>
<dbReference type="Proteomes" id="UP000008370">
    <property type="component" value="Unassembled WGS sequence"/>
</dbReference>
<organism evidence="2 3">
    <name type="scientific">Phanerochaete carnosa (strain HHB-10118-sp)</name>
    <name type="common">White-rot fungus</name>
    <name type="synonym">Peniophora carnosa</name>
    <dbReference type="NCBI Taxonomy" id="650164"/>
    <lineage>
        <taxon>Eukaryota</taxon>
        <taxon>Fungi</taxon>
        <taxon>Dikarya</taxon>
        <taxon>Basidiomycota</taxon>
        <taxon>Agaricomycotina</taxon>
        <taxon>Agaricomycetes</taxon>
        <taxon>Polyporales</taxon>
        <taxon>Phanerochaetaceae</taxon>
        <taxon>Phanerochaete</taxon>
    </lineage>
</organism>
<dbReference type="STRING" id="650164.K5V4T0"/>
<dbReference type="HOGENOM" id="CLU_033553_0_0_1"/>
<feature type="region of interest" description="Disordered" evidence="1">
    <location>
        <begin position="1"/>
        <end position="281"/>
    </location>
</feature>
<dbReference type="Pfam" id="PF15365">
    <property type="entry name" value="PNRC"/>
    <property type="match status" value="1"/>
</dbReference>
<proteinExistence type="predicted"/>
<evidence type="ECO:0000256" key="1">
    <source>
        <dbReference type="SAM" id="MobiDB-lite"/>
    </source>
</evidence>